<evidence type="ECO:0000313" key="2">
    <source>
        <dbReference type="Proteomes" id="UP000298652"/>
    </source>
</evidence>
<keyword evidence="2" id="KW-1185">Reference proteome</keyword>
<sequence length="63" mass="6353">MAFCALWIPRFLISSENPPAPLSLPRFPPTPTAPPSPLAPCLPSLAGSAVACTLDGGAAARAP</sequence>
<evidence type="ECO:0000313" key="1">
    <source>
        <dbReference type="EMBL" id="TKW36436.1"/>
    </source>
</evidence>
<dbReference type="Gramene" id="TKW36436">
    <property type="protein sequence ID" value="TKW36436"/>
    <property type="gene ID" value="SEVIR_2G439950v2"/>
</dbReference>
<accession>A0A4V6DCD3</accession>
<dbReference type="AlphaFoldDB" id="A0A4V6DCD3"/>
<dbReference type="EMBL" id="CM016553">
    <property type="protein sequence ID" value="TKW36436.1"/>
    <property type="molecule type" value="Genomic_DNA"/>
</dbReference>
<name>A0A4V6DCD3_SETVI</name>
<organism evidence="1 2">
    <name type="scientific">Setaria viridis</name>
    <name type="common">Green bristlegrass</name>
    <name type="synonym">Setaria italica subsp. viridis</name>
    <dbReference type="NCBI Taxonomy" id="4556"/>
    <lineage>
        <taxon>Eukaryota</taxon>
        <taxon>Viridiplantae</taxon>
        <taxon>Streptophyta</taxon>
        <taxon>Embryophyta</taxon>
        <taxon>Tracheophyta</taxon>
        <taxon>Spermatophyta</taxon>
        <taxon>Magnoliopsida</taxon>
        <taxon>Liliopsida</taxon>
        <taxon>Poales</taxon>
        <taxon>Poaceae</taxon>
        <taxon>PACMAD clade</taxon>
        <taxon>Panicoideae</taxon>
        <taxon>Panicodae</taxon>
        <taxon>Paniceae</taxon>
        <taxon>Cenchrinae</taxon>
        <taxon>Setaria</taxon>
    </lineage>
</organism>
<protein>
    <submittedName>
        <fullName evidence="1">Uncharacterized protein</fullName>
    </submittedName>
</protein>
<reference evidence="1" key="1">
    <citation type="submission" date="2019-03" db="EMBL/GenBank/DDBJ databases">
        <title>WGS assembly of Setaria viridis.</title>
        <authorList>
            <person name="Huang P."/>
            <person name="Jenkins J."/>
            <person name="Grimwood J."/>
            <person name="Barry K."/>
            <person name="Healey A."/>
            <person name="Mamidi S."/>
            <person name="Sreedasyam A."/>
            <person name="Shu S."/>
            <person name="Feldman M."/>
            <person name="Wu J."/>
            <person name="Yu Y."/>
            <person name="Chen C."/>
            <person name="Johnson J."/>
            <person name="Rokhsar D."/>
            <person name="Baxter I."/>
            <person name="Schmutz J."/>
            <person name="Brutnell T."/>
            <person name="Kellogg E."/>
        </authorList>
    </citation>
    <scope>NUCLEOTIDE SEQUENCE [LARGE SCALE GENOMIC DNA]</scope>
</reference>
<proteinExistence type="predicted"/>
<gene>
    <name evidence="1" type="ORF">SEVIR_2G439950v2</name>
</gene>
<dbReference type="Proteomes" id="UP000298652">
    <property type="component" value="Chromosome 2"/>
</dbReference>